<comment type="caution">
    <text evidence="1">The sequence shown here is derived from an EMBL/GenBank/DDBJ whole genome shotgun (WGS) entry which is preliminary data.</text>
</comment>
<dbReference type="EMBL" id="MCFI01000012">
    <property type="protein sequence ID" value="ORY80927.1"/>
    <property type="molecule type" value="Genomic_DNA"/>
</dbReference>
<dbReference type="SUPFAM" id="SSF51556">
    <property type="entry name" value="Metallo-dependent hydrolases"/>
    <property type="match status" value="1"/>
</dbReference>
<dbReference type="OrthoDB" id="10266980at2759"/>
<keyword evidence="2" id="KW-1185">Reference proteome</keyword>
<dbReference type="PANTHER" id="PTHR32027:SF0">
    <property type="entry name" value="CYTOSINE DEAMINASE"/>
    <property type="match status" value="1"/>
</dbReference>
<dbReference type="PANTHER" id="PTHR32027">
    <property type="entry name" value="CYTOSINE DEAMINASE"/>
    <property type="match status" value="1"/>
</dbReference>
<dbReference type="Gene3D" id="3.20.20.140">
    <property type="entry name" value="Metal-dependent hydrolases"/>
    <property type="match status" value="1"/>
</dbReference>
<dbReference type="RefSeq" id="XP_040724572.1">
    <property type="nucleotide sequence ID" value="XM_040872375.1"/>
</dbReference>
<accession>A0A1Y2FBC5</accession>
<dbReference type="STRING" id="56484.A0A1Y2FBC5"/>
<organism evidence="1 2">
    <name type="scientific">Protomyces lactucae-debilis</name>
    <dbReference type="NCBI Taxonomy" id="2754530"/>
    <lineage>
        <taxon>Eukaryota</taxon>
        <taxon>Fungi</taxon>
        <taxon>Dikarya</taxon>
        <taxon>Ascomycota</taxon>
        <taxon>Taphrinomycotina</taxon>
        <taxon>Taphrinomycetes</taxon>
        <taxon>Taphrinales</taxon>
        <taxon>Protomycetaceae</taxon>
        <taxon>Protomyces</taxon>
    </lineage>
</organism>
<sequence>MVEKLTLLNARCHGRRELVDIVCEDGKIKSIEAAASLNQKEQLPQKRKRDFQEAQSTINQIHPGETSVDCEHGLVLPSLCHAHVHLDKCFILNETDLQQGTFEEALSSTAKLKDSMLDDMYERGQLLIERSIAAGVTSMRCMVEPGTDTLGQQYCFEVGMDLMDFYEKQCEIQLVLFAQDPFITDPQKIEQMEVFFGEARLRIRGSTAQGASAIGSAPYVEKTYEDGLANMRFVTQHANKKKCGLDFHLDYALDEKCMIFDALDYLARHYTGGEGVSFGHCTGLTQFSQADLERVLEKVKACPFRVSFVGLPASDLFMMGRDTPLNPPRGTLMLPELSKLGFKCACSINNCYNGFQPHGSCDPLAMNLSSIYQSSTQDQLAQLYSFVSTDAKASIGAIDADQSLEMSVGRIADLVVYTKQSRVEEVVCMPDPNRITIRNGRVVSVVKTDTWLLSRDLDDH</sequence>
<dbReference type="Proteomes" id="UP000193685">
    <property type="component" value="Unassembled WGS sequence"/>
</dbReference>
<evidence type="ECO:0000313" key="1">
    <source>
        <dbReference type="EMBL" id="ORY80927.1"/>
    </source>
</evidence>
<dbReference type="InterPro" id="IPR052349">
    <property type="entry name" value="Metallo-hydrolase_Enzymes"/>
</dbReference>
<gene>
    <name evidence="1" type="ORF">BCR37DRAFT_58987</name>
</gene>
<evidence type="ECO:0000313" key="2">
    <source>
        <dbReference type="Proteomes" id="UP000193685"/>
    </source>
</evidence>
<protein>
    <recommendedName>
        <fullName evidence="3">Amidohydrolase-related domain-containing protein</fullName>
    </recommendedName>
</protein>
<dbReference type="GO" id="GO:0016814">
    <property type="term" value="F:hydrolase activity, acting on carbon-nitrogen (but not peptide) bonds, in cyclic amidines"/>
    <property type="evidence" value="ECO:0007669"/>
    <property type="project" value="TreeGrafter"/>
</dbReference>
<dbReference type="OMA" id="MGYDQIN"/>
<dbReference type="GeneID" id="63788974"/>
<reference evidence="1 2" key="1">
    <citation type="submission" date="2016-07" db="EMBL/GenBank/DDBJ databases">
        <title>Pervasive Adenine N6-methylation of Active Genes in Fungi.</title>
        <authorList>
            <consortium name="DOE Joint Genome Institute"/>
            <person name="Mondo S.J."/>
            <person name="Dannebaum R.O."/>
            <person name="Kuo R.C."/>
            <person name="Labutti K."/>
            <person name="Haridas S."/>
            <person name="Kuo A."/>
            <person name="Salamov A."/>
            <person name="Ahrendt S.R."/>
            <person name="Lipzen A."/>
            <person name="Sullivan W."/>
            <person name="Andreopoulos W.B."/>
            <person name="Clum A."/>
            <person name="Lindquist E."/>
            <person name="Daum C."/>
            <person name="Ramamoorthy G.K."/>
            <person name="Gryganskyi A."/>
            <person name="Culley D."/>
            <person name="Magnuson J.K."/>
            <person name="James T.Y."/>
            <person name="O'Malley M.A."/>
            <person name="Stajich J.E."/>
            <person name="Spatafora J.W."/>
            <person name="Visel A."/>
            <person name="Grigoriev I.V."/>
        </authorList>
    </citation>
    <scope>NUCLEOTIDE SEQUENCE [LARGE SCALE GENOMIC DNA]</scope>
    <source>
        <strain evidence="1 2">12-1054</strain>
    </source>
</reference>
<name>A0A1Y2FBC5_PROLT</name>
<dbReference type="AlphaFoldDB" id="A0A1Y2FBC5"/>
<evidence type="ECO:0008006" key="3">
    <source>
        <dbReference type="Google" id="ProtNLM"/>
    </source>
</evidence>
<dbReference type="InterPro" id="IPR032466">
    <property type="entry name" value="Metal_Hydrolase"/>
</dbReference>
<proteinExistence type="predicted"/>